<evidence type="ECO:0000256" key="7">
    <source>
        <dbReference type="ARBA" id="ARBA00023136"/>
    </source>
</evidence>
<protein>
    <recommendedName>
        <fullName evidence="3">Conserved oligomeric Golgi complex subunit 7</fullName>
    </recommendedName>
    <alternativeName>
        <fullName evidence="8">Component of oligomeric Golgi complex 7</fullName>
    </alternativeName>
</protein>
<keyword evidence="5" id="KW-0653">Protein transport</keyword>
<keyword evidence="10" id="KW-1185">Reference proteome</keyword>
<keyword evidence="6" id="KW-0333">Golgi apparatus</keyword>
<dbReference type="EMBL" id="JYDH01000003">
    <property type="protein sequence ID" value="KRY42602.1"/>
    <property type="molecule type" value="Genomic_DNA"/>
</dbReference>
<keyword evidence="4" id="KW-0813">Transport</keyword>
<comment type="similarity">
    <text evidence="2">Belongs to the COG7 family.</text>
</comment>
<keyword evidence="7" id="KW-0472">Membrane</keyword>
<evidence type="ECO:0000256" key="8">
    <source>
        <dbReference type="ARBA" id="ARBA00031345"/>
    </source>
</evidence>
<dbReference type="InterPro" id="IPR019335">
    <property type="entry name" value="COG7"/>
</dbReference>
<dbReference type="GO" id="GO:0017119">
    <property type="term" value="C:Golgi transport complex"/>
    <property type="evidence" value="ECO:0007669"/>
    <property type="project" value="InterPro"/>
</dbReference>
<proteinExistence type="inferred from homology"/>
<gene>
    <name evidence="9" type="primary">COG7</name>
    <name evidence="9" type="ORF">T01_12671</name>
</gene>
<evidence type="ECO:0000256" key="3">
    <source>
        <dbReference type="ARBA" id="ARBA00020984"/>
    </source>
</evidence>
<accession>A0A0V1C001</accession>
<dbReference type="AlphaFoldDB" id="A0A0V1C001"/>
<evidence type="ECO:0000256" key="2">
    <source>
        <dbReference type="ARBA" id="ARBA00005831"/>
    </source>
</evidence>
<comment type="subcellular location">
    <subcellularLocation>
        <location evidence="1">Golgi apparatus membrane</location>
        <topology evidence="1">Peripheral membrane protein</topology>
    </subcellularLocation>
</comment>
<dbReference type="GO" id="GO:0006890">
    <property type="term" value="P:retrograde vesicle-mediated transport, Golgi to endoplasmic reticulum"/>
    <property type="evidence" value="ECO:0007669"/>
    <property type="project" value="TreeGrafter"/>
</dbReference>
<organism evidence="9 10">
    <name type="scientific">Trichinella spiralis</name>
    <name type="common">Trichina worm</name>
    <dbReference type="NCBI Taxonomy" id="6334"/>
    <lineage>
        <taxon>Eukaryota</taxon>
        <taxon>Metazoa</taxon>
        <taxon>Ecdysozoa</taxon>
        <taxon>Nematoda</taxon>
        <taxon>Enoplea</taxon>
        <taxon>Dorylaimia</taxon>
        <taxon>Trichinellida</taxon>
        <taxon>Trichinellidae</taxon>
        <taxon>Trichinella</taxon>
    </lineage>
</organism>
<reference evidence="9 10" key="1">
    <citation type="submission" date="2015-01" db="EMBL/GenBank/DDBJ databases">
        <title>Evolution of Trichinella species and genotypes.</title>
        <authorList>
            <person name="Korhonen P.K."/>
            <person name="Edoardo P."/>
            <person name="Giuseppe L.R."/>
            <person name="Gasser R.B."/>
        </authorList>
    </citation>
    <scope>NUCLEOTIDE SEQUENCE [LARGE SCALE GENOMIC DNA]</scope>
    <source>
        <strain evidence="9">ISS3</strain>
    </source>
</reference>
<feature type="non-terminal residue" evidence="9">
    <location>
        <position position="1"/>
    </location>
</feature>
<dbReference type="InParanoid" id="A0A0V1C001"/>
<evidence type="ECO:0000313" key="9">
    <source>
        <dbReference type="EMBL" id="KRY42602.1"/>
    </source>
</evidence>
<evidence type="ECO:0000256" key="4">
    <source>
        <dbReference type="ARBA" id="ARBA00022448"/>
    </source>
</evidence>
<evidence type="ECO:0000256" key="6">
    <source>
        <dbReference type="ARBA" id="ARBA00023034"/>
    </source>
</evidence>
<sequence length="737" mass="85120">LQKTKKEKERKSWLSVRRQVSREHVTSKNIFIIVLVQQIMDSWDSSVLDAVVKDRFEFLNDALRPSVNMPMSNKIANAAEVLARLEQVERMLNLSFQQTVASKSKEAASHLAAKLEDLKIEASRIQGKIWDCGKEVQECNDKNAHILEELLALHREKVELTVLQKRFDDEEEWRTLVEEVDGIFSAGQLASMTDHVLKMHQFVSRSGMDEQDHKRQSYLDSLKDQLISAITPNVIAAFHQRAVESCHDYAGIFKSLGRDKDFESIFFSYIKRDFGKIWSSISWNEIDIADLLKRLLDLLVNAWQDSSRLVGPVLSNADDLICAALSESFPILQPSLESLLENYHFNDTAQQCTTKLLLNLKSMLEQTANSVSLYFGDAKQETKFQLGKKLLAEFVPLLIRYRQDETSYLLFEVNKFEFERTAWTTSAPAMFTLLSEASERSRILLGKFSLPLLVRSIEPALLNYTARVDQLFDQLDNKTNKHFDIWLKLFSFCGKLWHLTFKLEDTLKADWQRMITDDHRQDKSLYELVIEESGYFLEESKKLMNNIVVESVLLGQLLPEYERRLRQLTSRALNIACVKLFEPVDRILNPVAKLPVWMEEQTFDLPNYSLVPQEYVTALGQYLMTLANKLEPLLNSDVGSEMALSLKWQMGKFDNMRQVKSFDPESEARLWLEWIFGEIVSRFVRTVQQVPKFALNGRKQLIVDAECLCNVIEDFGVDVPDKLNDFIGKLRDEITYS</sequence>
<comment type="caution">
    <text evidence="9">The sequence shown here is derived from an EMBL/GenBank/DDBJ whole genome shotgun (WGS) entry which is preliminary data.</text>
</comment>
<evidence type="ECO:0000313" key="10">
    <source>
        <dbReference type="Proteomes" id="UP000054776"/>
    </source>
</evidence>
<evidence type="ECO:0000256" key="5">
    <source>
        <dbReference type="ARBA" id="ARBA00022927"/>
    </source>
</evidence>
<dbReference type="STRING" id="6334.A0A0V1C001"/>
<name>A0A0V1C001_TRISP</name>
<dbReference type="GO" id="GO:0006886">
    <property type="term" value="P:intracellular protein transport"/>
    <property type="evidence" value="ECO:0007669"/>
    <property type="project" value="InterPro"/>
</dbReference>
<dbReference type="Proteomes" id="UP000054776">
    <property type="component" value="Unassembled WGS sequence"/>
</dbReference>
<evidence type="ECO:0000256" key="1">
    <source>
        <dbReference type="ARBA" id="ARBA00004395"/>
    </source>
</evidence>
<dbReference type="Pfam" id="PF10191">
    <property type="entry name" value="COG7"/>
    <property type="match status" value="2"/>
</dbReference>
<dbReference type="OrthoDB" id="245173at2759"/>
<dbReference type="GO" id="GO:0000139">
    <property type="term" value="C:Golgi membrane"/>
    <property type="evidence" value="ECO:0007669"/>
    <property type="project" value="UniProtKB-SubCell"/>
</dbReference>
<dbReference type="PANTHER" id="PTHR21443">
    <property type="entry name" value="CONSERVED OLIGOMERIC GOLGI COMPLEX COMPONENT 7"/>
    <property type="match status" value="1"/>
</dbReference>
<dbReference type="PANTHER" id="PTHR21443:SF0">
    <property type="entry name" value="CONSERVED OLIGOMERIC GOLGI COMPLEX SUBUNIT 7"/>
    <property type="match status" value="1"/>
</dbReference>
<dbReference type="GO" id="GO:0007030">
    <property type="term" value="P:Golgi organization"/>
    <property type="evidence" value="ECO:0007669"/>
    <property type="project" value="TreeGrafter"/>
</dbReference>